<dbReference type="AlphaFoldDB" id="A0A0B7H1T3"/>
<sequence>MSILYIKLMDIIYKERLQKASNIIILYSNPFKSLTTSDLENIFYQKKYKHCFYHFWHVICF</sequence>
<proteinExistence type="predicted"/>
<dbReference type="EMBL" id="CDNC01000049">
    <property type="protein sequence ID" value="CEM63190.1"/>
    <property type="molecule type" value="Genomic_DNA"/>
</dbReference>
<evidence type="ECO:0000313" key="1">
    <source>
        <dbReference type="EMBL" id="CEM63190.1"/>
    </source>
</evidence>
<organism evidence="1 2">
    <name type="scientific">Treponema phagedenis</name>
    <dbReference type="NCBI Taxonomy" id="162"/>
    <lineage>
        <taxon>Bacteria</taxon>
        <taxon>Pseudomonadati</taxon>
        <taxon>Spirochaetota</taxon>
        <taxon>Spirochaetia</taxon>
        <taxon>Spirochaetales</taxon>
        <taxon>Treponemataceae</taxon>
        <taxon>Treponema</taxon>
    </lineage>
</organism>
<accession>A0A0B7H1T3</accession>
<keyword evidence="2" id="KW-1185">Reference proteome</keyword>
<evidence type="ECO:0000313" key="2">
    <source>
        <dbReference type="Proteomes" id="UP000042527"/>
    </source>
</evidence>
<protein>
    <submittedName>
        <fullName evidence="1">Uncharacterized protein</fullName>
    </submittedName>
</protein>
<name>A0A0B7H1T3_TREPH</name>
<reference evidence="2" key="1">
    <citation type="submission" date="2015-01" db="EMBL/GenBank/DDBJ databases">
        <authorList>
            <person name="Manzoor Shahid"/>
            <person name="Zubair Saima"/>
        </authorList>
    </citation>
    <scope>NUCLEOTIDE SEQUENCE [LARGE SCALE GENOMIC DNA]</scope>
    <source>
        <strain evidence="2">V1</strain>
    </source>
</reference>
<dbReference type="Proteomes" id="UP000042527">
    <property type="component" value="Unassembled WGS sequence"/>
</dbReference>
<gene>
    <name evidence="1" type="ORF">TPHV1_70053</name>
</gene>